<keyword evidence="7 10" id="KW-0479">Metal-binding</keyword>
<reference evidence="12 13" key="1">
    <citation type="journal article" date="2019" name="Int. J. Syst. Evol. Microbiol.">
        <title>The Global Catalogue of Microorganisms (GCM) 10K type strain sequencing project: providing services to taxonomists for standard genome sequencing and annotation.</title>
        <authorList>
            <consortium name="The Broad Institute Genomics Platform"/>
            <consortium name="The Broad Institute Genome Sequencing Center for Infectious Disease"/>
            <person name="Wu L."/>
            <person name="Ma J."/>
        </authorList>
    </citation>
    <scope>NUCLEOTIDE SEQUENCE [LARGE SCALE GENOMIC DNA]</scope>
    <source>
        <strain evidence="12 13">JCM 14942</strain>
    </source>
</reference>
<keyword evidence="9 10" id="KW-0289">Folate biosynthesis</keyword>
<evidence type="ECO:0000256" key="4">
    <source>
        <dbReference type="ARBA" id="ARBA00009503"/>
    </source>
</evidence>
<evidence type="ECO:0000256" key="3">
    <source>
        <dbReference type="ARBA" id="ARBA00004763"/>
    </source>
</evidence>
<comment type="function">
    <text evidence="10">Catalyzes the condensation of para-aminobenzoate (pABA) with 6-hydroxymethyl-7,8-dihydropterin diphosphate (DHPt-PP) to form 7,8-dihydropteroate (H2Pte), the immediate precursor of folate derivatives.</text>
</comment>
<evidence type="ECO:0000256" key="5">
    <source>
        <dbReference type="ARBA" id="ARBA00012458"/>
    </source>
</evidence>
<evidence type="ECO:0000256" key="6">
    <source>
        <dbReference type="ARBA" id="ARBA00022679"/>
    </source>
</evidence>
<dbReference type="PROSITE" id="PS00793">
    <property type="entry name" value="DHPS_2"/>
    <property type="match status" value="1"/>
</dbReference>
<dbReference type="EMBL" id="BAAAOR010000007">
    <property type="protein sequence ID" value="GAA1507467.1"/>
    <property type="molecule type" value="Genomic_DNA"/>
</dbReference>
<name>A0ABN1ZYG7_9ACTN</name>
<comment type="pathway">
    <text evidence="3 10">Cofactor biosynthesis; tetrahydrofolate biosynthesis; 7,8-dihydrofolate from 2-amino-4-hydroxy-6-hydroxymethyl-7,8-dihydropteridine diphosphate and 4-aminobenzoate: step 1/2.</text>
</comment>
<dbReference type="InterPro" id="IPR006390">
    <property type="entry name" value="DHP_synth_dom"/>
</dbReference>
<dbReference type="InterPro" id="IPR045031">
    <property type="entry name" value="DHP_synth-like"/>
</dbReference>
<organism evidence="12 13">
    <name type="scientific">Nocardioides humi</name>
    <dbReference type="NCBI Taxonomy" id="449461"/>
    <lineage>
        <taxon>Bacteria</taxon>
        <taxon>Bacillati</taxon>
        <taxon>Actinomycetota</taxon>
        <taxon>Actinomycetes</taxon>
        <taxon>Propionibacteriales</taxon>
        <taxon>Nocardioidaceae</taxon>
        <taxon>Nocardioides</taxon>
    </lineage>
</organism>
<dbReference type="RefSeq" id="WP_141004999.1">
    <property type="nucleotide sequence ID" value="NZ_BAAAOR010000007.1"/>
</dbReference>
<dbReference type="PROSITE" id="PS00792">
    <property type="entry name" value="DHPS_1"/>
    <property type="match status" value="1"/>
</dbReference>
<proteinExistence type="inferred from homology"/>
<evidence type="ECO:0000256" key="7">
    <source>
        <dbReference type="ARBA" id="ARBA00022723"/>
    </source>
</evidence>
<dbReference type="SUPFAM" id="SSF51717">
    <property type="entry name" value="Dihydropteroate synthetase-like"/>
    <property type="match status" value="1"/>
</dbReference>
<dbReference type="EC" id="2.5.1.15" evidence="5 10"/>
<comment type="similarity">
    <text evidence="4 10">Belongs to the DHPS family.</text>
</comment>
<dbReference type="InterPro" id="IPR011005">
    <property type="entry name" value="Dihydropteroate_synth-like_sf"/>
</dbReference>
<evidence type="ECO:0000313" key="12">
    <source>
        <dbReference type="EMBL" id="GAA1507467.1"/>
    </source>
</evidence>
<comment type="caution">
    <text evidence="12">The sequence shown here is derived from an EMBL/GenBank/DDBJ whole genome shotgun (WGS) entry which is preliminary data.</text>
</comment>
<keyword evidence="8 10" id="KW-0460">Magnesium</keyword>
<comment type="catalytic activity">
    <reaction evidence="1">
        <text>(7,8-dihydropterin-6-yl)methyl diphosphate + 4-aminobenzoate = 7,8-dihydropteroate + diphosphate</text>
        <dbReference type="Rhea" id="RHEA:19949"/>
        <dbReference type="ChEBI" id="CHEBI:17836"/>
        <dbReference type="ChEBI" id="CHEBI:17839"/>
        <dbReference type="ChEBI" id="CHEBI:33019"/>
        <dbReference type="ChEBI" id="CHEBI:72950"/>
        <dbReference type="EC" id="2.5.1.15"/>
    </reaction>
</comment>
<protein>
    <recommendedName>
        <fullName evidence="5 10">Dihydropteroate synthase</fullName>
        <shortName evidence="10">DHPS</shortName>
        <ecNumber evidence="5 10">2.5.1.15</ecNumber>
    </recommendedName>
    <alternativeName>
        <fullName evidence="10">Dihydropteroate pyrophosphorylase</fullName>
    </alternativeName>
</protein>
<feature type="domain" description="Pterin-binding" evidence="11">
    <location>
        <begin position="3"/>
        <end position="262"/>
    </location>
</feature>
<dbReference type="Proteomes" id="UP001500842">
    <property type="component" value="Unassembled WGS sequence"/>
</dbReference>
<evidence type="ECO:0000256" key="2">
    <source>
        <dbReference type="ARBA" id="ARBA00001946"/>
    </source>
</evidence>
<dbReference type="PANTHER" id="PTHR20941">
    <property type="entry name" value="FOLATE SYNTHESIS PROTEINS"/>
    <property type="match status" value="1"/>
</dbReference>
<sequence>MRCRVMGVLNVTPDSFSDGGRHLDHASARTAGLALHAAGADIVDVGGESTRPGAARVPEAVEAARVLPVIHALAAAGMAVSVDTTRAAIAAAAIDAGAVMVNDVSGGRQDPAMHRTVAAADGVDYVLGHWRAPSAVMDQHARYDDVVDEVATELRLQVDRACAAGIDKERIVVDPGLGFAKELDHNWALLAALPTIGELGLRTMVGASRKRFLASLPGDAAGAVRPPGERDAATVATTVWAALHGAWAVRVHAVRPSVDALAVVGRLLDAGERP</sequence>
<keyword evidence="6 10" id="KW-0808">Transferase</keyword>
<dbReference type="PANTHER" id="PTHR20941:SF1">
    <property type="entry name" value="FOLIC ACID SYNTHESIS PROTEIN FOL1"/>
    <property type="match status" value="1"/>
</dbReference>
<evidence type="ECO:0000259" key="11">
    <source>
        <dbReference type="PROSITE" id="PS50972"/>
    </source>
</evidence>
<dbReference type="Pfam" id="PF00809">
    <property type="entry name" value="Pterin_bind"/>
    <property type="match status" value="1"/>
</dbReference>
<evidence type="ECO:0000256" key="1">
    <source>
        <dbReference type="ARBA" id="ARBA00000012"/>
    </source>
</evidence>
<gene>
    <name evidence="12" type="primary">folP_2</name>
    <name evidence="12" type="ORF">GCM10009788_09320</name>
</gene>
<evidence type="ECO:0000256" key="10">
    <source>
        <dbReference type="RuleBase" id="RU361205"/>
    </source>
</evidence>
<evidence type="ECO:0000313" key="13">
    <source>
        <dbReference type="Proteomes" id="UP001500842"/>
    </source>
</evidence>
<dbReference type="InterPro" id="IPR000489">
    <property type="entry name" value="Pterin-binding_dom"/>
</dbReference>
<evidence type="ECO:0000256" key="9">
    <source>
        <dbReference type="ARBA" id="ARBA00022909"/>
    </source>
</evidence>
<dbReference type="Gene3D" id="3.20.20.20">
    <property type="entry name" value="Dihydropteroate synthase-like"/>
    <property type="match status" value="1"/>
</dbReference>
<dbReference type="PROSITE" id="PS50972">
    <property type="entry name" value="PTERIN_BINDING"/>
    <property type="match status" value="1"/>
</dbReference>
<keyword evidence="13" id="KW-1185">Reference proteome</keyword>
<evidence type="ECO:0000256" key="8">
    <source>
        <dbReference type="ARBA" id="ARBA00022842"/>
    </source>
</evidence>
<dbReference type="NCBIfam" id="TIGR01496">
    <property type="entry name" value="DHPS"/>
    <property type="match status" value="1"/>
</dbReference>
<comment type="cofactor">
    <cofactor evidence="2 10">
        <name>Mg(2+)</name>
        <dbReference type="ChEBI" id="CHEBI:18420"/>
    </cofactor>
</comment>
<dbReference type="CDD" id="cd00739">
    <property type="entry name" value="DHPS"/>
    <property type="match status" value="1"/>
</dbReference>
<accession>A0ABN1ZYG7</accession>